<sequence>MAAFTKIAWAISGAHSSNPGNHLNTNIFTSNNQEMDLSMSQKALDVLANRFLGKVDDNMYVASINILENKVKACTFILISKSSTNPISQTWLASEVAKAKKIV</sequence>
<organism evidence="1 2">
    <name type="scientific">Puccinia striiformis f. sp. tritici</name>
    <dbReference type="NCBI Taxonomy" id="168172"/>
    <lineage>
        <taxon>Eukaryota</taxon>
        <taxon>Fungi</taxon>
        <taxon>Dikarya</taxon>
        <taxon>Basidiomycota</taxon>
        <taxon>Pucciniomycotina</taxon>
        <taxon>Pucciniomycetes</taxon>
        <taxon>Pucciniales</taxon>
        <taxon>Pucciniaceae</taxon>
        <taxon>Puccinia</taxon>
    </lineage>
</organism>
<reference evidence="2" key="2">
    <citation type="journal article" date="2018" name="Mol. Plant Microbe Interact.">
        <title>Genome sequence resources for the wheat stripe rust pathogen (Puccinia striiformis f. sp. tritici) and the barley stripe rust pathogen (Puccinia striiformis f. sp. hordei).</title>
        <authorList>
            <person name="Xia C."/>
            <person name="Wang M."/>
            <person name="Yin C."/>
            <person name="Cornejo O.E."/>
            <person name="Hulbert S.H."/>
            <person name="Chen X."/>
        </authorList>
    </citation>
    <scope>NUCLEOTIDE SEQUENCE [LARGE SCALE GENOMIC DNA]</scope>
    <source>
        <strain evidence="2">93-210</strain>
    </source>
</reference>
<evidence type="ECO:0000313" key="2">
    <source>
        <dbReference type="Proteomes" id="UP001060170"/>
    </source>
</evidence>
<dbReference type="EMBL" id="CM045877">
    <property type="protein sequence ID" value="KAI7940489.1"/>
    <property type="molecule type" value="Genomic_DNA"/>
</dbReference>
<protein>
    <submittedName>
        <fullName evidence="1">Uncharacterized protein</fullName>
    </submittedName>
</protein>
<proteinExistence type="predicted"/>
<accession>A0ACC0DWB8</accession>
<name>A0ACC0DWB8_9BASI</name>
<gene>
    <name evidence="1" type="ORF">MJO28_012774</name>
</gene>
<dbReference type="Proteomes" id="UP001060170">
    <property type="component" value="Chromosome 13"/>
</dbReference>
<evidence type="ECO:0000313" key="1">
    <source>
        <dbReference type="EMBL" id="KAI7940489.1"/>
    </source>
</evidence>
<comment type="caution">
    <text evidence="1">The sequence shown here is derived from an EMBL/GenBank/DDBJ whole genome shotgun (WGS) entry which is preliminary data.</text>
</comment>
<keyword evidence="2" id="KW-1185">Reference proteome</keyword>
<reference evidence="2" key="1">
    <citation type="journal article" date="2018" name="BMC Genomics">
        <title>Genomic insights into host adaptation between the wheat stripe rust pathogen (Puccinia striiformis f. sp. tritici) and the barley stripe rust pathogen (Puccinia striiformis f. sp. hordei).</title>
        <authorList>
            <person name="Xia C."/>
            <person name="Wang M."/>
            <person name="Yin C."/>
            <person name="Cornejo O.E."/>
            <person name="Hulbert S.H."/>
            <person name="Chen X."/>
        </authorList>
    </citation>
    <scope>NUCLEOTIDE SEQUENCE [LARGE SCALE GENOMIC DNA]</scope>
    <source>
        <strain evidence="2">93-210</strain>
    </source>
</reference>
<reference evidence="1 2" key="3">
    <citation type="journal article" date="2022" name="Microbiol. Spectr.">
        <title>Folding features and dynamics of 3D genome architecture in plant fungal pathogens.</title>
        <authorList>
            <person name="Xia C."/>
        </authorList>
    </citation>
    <scope>NUCLEOTIDE SEQUENCE [LARGE SCALE GENOMIC DNA]</scope>
    <source>
        <strain evidence="1 2">93-210</strain>
    </source>
</reference>